<dbReference type="InterPro" id="IPR052024">
    <property type="entry name" value="Methanogen_methyltrans"/>
</dbReference>
<dbReference type="RefSeq" id="WP_072849941.1">
    <property type="nucleotide sequence ID" value="NZ_FQVI01000004.1"/>
</dbReference>
<dbReference type="Proteomes" id="UP000184245">
    <property type="component" value="Unassembled WGS sequence"/>
</dbReference>
<reference evidence="2 3" key="1">
    <citation type="submission" date="2016-11" db="EMBL/GenBank/DDBJ databases">
        <authorList>
            <person name="Jaros S."/>
            <person name="Januszkiewicz K."/>
            <person name="Wedrychowicz H."/>
        </authorList>
    </citation>
    <scope>NUCLEOTIDE SEQUENCE [LARGE SCALE GENOMIC DNA]</scope>
    <source>
        <strain evidence="2 3">DSM 17459</strain>
    </source>
</reference>
<organism evidence="2 3">
    <name type="scientific">Lactonifactor longoviformis DSM 17459</name>
    <dbReference type="NCBI Taxonomy" id="1122155"/>
    <lineage>
        <taxon>Bacteria</taxon>
        <taxon>Bacillati</taxon>
        <taxon>Bacillota</taxon>
        <taxon>Clostridia</taxon>
        <taxon>Eubacteriales</taxon>
        <taxon>Clostridiaceae</taxon>
        <taxon>Lactonifactor</taxon>
    </lineage>
</organism>
<dbReference type="Pfam" id="PF01208">
    <property type="entry name" value="URO-D"/>
    <property type="match status" value="1"/>
</dbReference>
<dbReference type="OrthoDB" id="1914371at2"/>
<dbReference type="STRING" id="1122155.SAMN02745158_01220"/>
<dbReference type="InterPro" id="IPR000257">
    <property type="entry name" value="Uroporphyrinogen_deCOase"/>
</dbReference>
<keyword evidence="3" id="KW-1185">Reference proteome</keyword>
<dbReference type="PANTHER" id="PTHR47099">
    <property type="entry name" value="METHYLCOBAMIDE:COM METHYLTRANSFERASE MTBA"/>
    <property type="match status" value="1"/>
</dbReference>
<dbReference type="InterPro" id="IPR038071">
    <property type="entry name" value="UROD/MetE-like_sf"/>
</dbReference>
<evidence type="ECO:0000313" key="2">
    <source>
        <dbReference type="EMBL" id="SHE68115.1"/>
    </source>
</evidence>
<dbReference type="PANTHER" id="PTHR47099:SF1">
    <property type="entry name" value="METHYLCOBAMIDE:COM METHYLTRANSFERASE MTBA"/>
    <property type="match status" value="1"/>
</dbReference>
<accession>A0A1M4VH06</accession>
<name>A0A1M4VH06_9CLOT</name>
<gene>
    <name evidence="2" type="ORF">SAMN02745158_01220</name>
</gene>
<dbReference type="SUPFAM" id="SSF51726">
    <property type="entry name" value="UROD/MetE-like"/>
    <property type="match status" value="1"/>
</dbReference>
<protein>
    <submittedName>
        <fullName evidence="2">Uroporphyrinogen decarboxylase (URO-D)</fullName>
    </submittedName>
</protein>
<feature type="domain" description="Uroporphyrinogen decarboxylase (URO-D)" evidence="1">
    <location>
        <begin position="212"/>
        <end position="403"/>
    </location>
</feature>
<sequence length="411" mass="47131">MNKDELRAEREKRVDTAVALQEGDRVPFVPKMSGFYMYGYGISFYDAMKDARNMEPGFRNFMREYEPDAVNIGGIYSMDALEALGTNYLRWPGPTHGLSLDSSFQHLDETYLQDEEYEEFIQDPTHTTITKLLPRKHKNLKGLSRLYLREVYDAGFFADLSVFSDPEVQDALQALMEAGKASRERAAQMEKVRSWIGEEGFSTYCQGTFFIPFDAFADSIRGIIRTTMDIIEFPDELERAVNKITEMNVERLVKIYKSRGAKRIFMPLHCGVDEFMSVANYEKYYWPCLRKCIMTVIEHGMTPVCFCEGNYNTRLDTLCDVPKGKVVYMFEKVDLKRVKDTVGKVACICGTLPNALLAFGTADQVIEETKRQLDILAPQGGFIMDCSLMLDNAKHENMHAWKEATLKYGQY</sequence>
<dbReference type="EMBL" id="FQVI01000004">
    <property type="protein sequence ID" value="SHE68115.1"/>
    <property type="molecule type" value="Genomic_DNA"/>
</dbReference>
<dbReference type="GO" id="GO:0004853">
    <property type="term" value="F:uroporphyrinogen decarboxylase activity"/>
    <property type="evidence" value="ECO:0007669"/>
    <property type="project" value="InterPro"/>
</dbReference>
<dbReference type="GO" id="GO:0006779">
    <property type="term" value="P:porphyrin-containing compound biosynthetic process"/>
    <property type="evidence" value="ECO:0007669"/>
    <property type="project" value="InterPro"/>
</dbReference>
<proteinExistence type="predicted"/>
<dbReference type="AlphaFoldDB" id="A0A1M4VH06"/>
<evidence type="ECO:0000259" key="1">
    <source>
        <dbReference type="Pfam" id="PF01208"/>
    </source>
</evidence>
<dbReference type="Gene3D" id="3.20.20.210">
    <property type="match status" value="1"/>
</dbReference>
<evidence type="ECO:0000313" key="3">
    <source>
        <dbReference type="Proteomes" id="UP000184245"/>
    </source>
</evidence>